<evidence type="ECO:0000256" key="1">
    <source>
        <dbReference type="ARBA" id="ARBA00004196"/>
    </source>
</evidence>
<feature type="signal peptide" evidence="5">
    <location>
        <begin position="1"/>
        <end position="17"/>
    </location>
</feature>
<dbReference type="InterPro" id="IPR013766">
    <property type="entry name" value="Thioredoxin_domain"/>
</dbReference>
<evidence type="ECO:0000313" key="7">
    <source>
        <dbReference type="EMBL" id="QYJ69259.1"/>
    </source>
</evidence>
<evidence type="ECO:0000313" key="8">
    <source>
        <dbReference type="Proteomes" id="UP000825381"/>
    </source>
</evidence>
<feature type="chain" id="PRO_5047349381" evidence="5">
    <location>
        <begin position="18"/>
        <end position="331"/>
    </location>
</feature>
<keyword evidence="3" id="KW-1015">Disulfide bond</keyword>
<dbReference type="SUPFAM" id="SSF52833">
    <property type="entry name" value="Thioredoxin-like"/>
    <property type="match status" value="1"/>
</dbReference>
<dbReference type="PANTHER" id="PTHR42852">
    <property type="entry name" value="THIOL:DISULFIDE INTERCHANGE PROTEIN DSBE"/>
    <property type="match status" value="1"/>
</dbReference>
<sequence length="331" mass="37647">MNRIVLLFLIMCTSAFAQSEIRNFKGKIKNNVADSVFVENMMGTWRKGYALNANGSFAGRLQQGLGLFTLYYLDDELGLFLANDTDITINFNANDITNTLQFEGKGVKENRFIANMELDKAKIKQSFDKGVGEEELEQLADDMIANWKQQLKKERYNFMFKSIMNSQFGQLKGKYLVQELLGDAKMAELEGSQSPTFTYENYKGGTTSLSEFKGKYVYIDVWATWCGPCRKEIPNLKAIEEQYHDKNIVFVSISVDKQKDLAKWKLVVEKEGLDGVQLIADKDWKSDFITSYHIQSIPRFILISPKGEVLNANAPRPSEAALTQLLDKLLN</sequence>
<evidence type="ECO:0000256" key="5">
    <source>
        <dbReference type="SAM" id="SignalP"/>
    </source>
</evidence>
<accession>A0ABX8V8T9</accession>
<evidence type="ECO:0000256" key="2">
    <source>
        <dbReference type="ARBA" id="ARBA00022748"/>
    </source>
</evidence>
<organism evidence="7 8">
    <name type="scientific">Flavobacterium litorale</name>
    <dbReference type="NCBI Taxonomy" id="2856519"/>
    <lineage>
        <taxon>Bacteria</taxon>
        <taxon>Pseudomonadati</taxon>
        <taxon>Bacteroidota</taxon>
        <taxon>Flavobacteriia</taxon>
        <taxon>Flavobacteriales</taxon>
        <taxon>Flavobacteriaceae</taxon>
        <taxon>Flavobacterium</taxon>
    </lineage>
</organism>
<gene>
    <name evidence="7" type="ORF">K1I41_05045</name>
</gene>
<dbReference type="CDD" id="cd02966">
    <property type="entry name" value="TlpA_like_family"/>
    <property type="match status" value="1"/>
</dbReference>
<dbReference type="EMBL" id="CP080429">
    <property type="protein sequence ID" value="QYJ69259.1"/>
    <property type="molecule type" value="Genomic_DNA"/>
</dbReference>
<dbReference type="PROSITE" id="PS51352">
    <property type="entry name" value="THIOREDOXIN_2"/>
    <property type="match status" value="1"/>
</dbReference>
<protein>
    <submittedName>
        <fullName evidence="7">TlpA family protein disulfide reductase</fullName>
    </submittedName>
</protein>
<comment type="subcellular location">
    <subcellularLocation>
        <location evidence="1">Cell envelope</location>
    </subcellularLocation>
</comment>
<dbReference type="InterPro" id="IPR000866">
    <property type="entry name" value="AhpC/TSA"/>
</dbReference>
<keyword evidence="5" id="KW-0732">Signal</keyword>
<dbReference type="PANTHER" id="PTHR42852:SF6">
    <property type="entry name" value="THIOL:DISULFIDE INTERCHANGE PROTEIN DSBE"/>
    <property type="match status" value="1"/>
</dbReference>
<dbReference type="Gene3D" id="3.40.30.10">
    <property type="entry name" value="Glutaredoxin"/>
    <property type="match status" value="1"/>
</dbReference>
<evidence type="ECO:0000259" key="6">
    <source>
        <dbReference type="PROSITE" id="PS51352"/>
    </source>
</evidence>
<dbReference type="Proteomes" id="UP000825381">
    <property type="component" value="Chromosome"/>
</dbReference>
<dbReference type="Pfam" id="PF00578">
    <property type="entry name" value="AhpC-TSA"/>
    <property type="match status" value="1"/>
</dbReference>
<dbReference type="InterPro" id="IPR050553">
    <property type="entry name" value="Thioredoxin_ResA/DsbE_sf"/>
</dbReference>
<keyword evidence="2" id="KW-0201">Cytochrome c-type biogenesis</keyword>
<proteinExistence type="predicted"/>
<keyword evidence="8" id="KW-1185">Reference proteome</keyword>
<evidence type="ECO:0000256" key="4">
    <source>
        <dbReference type="ARBA" id="ARBA00023284"/>
    </source>
</evidence>
<dbReference type="RefSeq" id="WP_220641594.1">
    <property type="nucleotide sequence ID" value="NZ_CP080429.1"/>
</dbReference>
<name>A0ABX8V8T9_9FLAO</name>
<keyword evidence="4" id="KW-0676">Redox-active center</keyword>
<feature type="domain" description="Thioredoxin" evidence="6">
    <location>
        <begin position="188"/>
        <end position="331"/>
    </location>
</feature>
<dbReference type="InterPro" id="IPR036249">
    <property type="entry name" value="Thioredoxin-like_sf"/>
</dbReference>
<reference evidence="7 8" key="1">
    <citation type="submission" date="2021-07" db="EMBL/GenBank/DDBJ databases">
        <title>Flavobacterium WSW3-B6 sp.nov, isolated from seaweed.</title>
        <authorList>
            <person name="Muhammad N."/>
            <person name="Ho H."/>
            <person name="Lee Y.-J."/>
            <person name="Nguyen T."/>
            <person name="Ho J."/>
            <person name="Kim S.-G."/>
        </authorList>
    </citation>
    <scope>NUCLEOTIDE SEQUENCE [LARGE SCALE GENOMIC DNA]</scope>
    <source>
        <strain evidence="7 8">WSW3-B6</strain>
    </source>
</reference>
<evidence type="ECO:0000256" key="3">
    <source>
        <dbReference type="ARBA" id="ARBA00023157"/>
    </source>
</evidence>